<dbReference type="Proteomes" id="UP000574317">
    <property type="component" value="Unassembled WGS sequence"/>
</dbReference>
<dbReference type="InterPro" id="IPR011009">
    <property type="entry name" value="Kinase-like_dom_sf"/>
</dbReference>
<name>A0A8H5J4V2_9HYPO</name>
<dbReference type="Gene3D" id="3.30.200.20">
    <property type="entry name" value="Phosphorylase Kinase, domain 1"/>
    <property type="match status" value="1"/>
</dbReference>
<proteinExistence type="predicted"/>
<dbReference type="SUPFAM" id="SSF56112">
    <property type="entry name" value="Protein kinase-like (PK-like)"/>
    <property type="match status" value="1"/>
</dbReference>
<organism evidence="1 2">
    <name type="scientific">Fusarium napiforme</name>
    <dbReference type="NCBI Taxonomy" id="42672"/>
    <lineage>
        <taxon>Eukaryota</taxon>
        <taxon>Fungi</taxon>
        <taxon>Dikarya</taxon>
        <taxon>Ascomycota</taxon>
        <taxon>Pezizomycotina</taxon>
        <taxon>Sordariomycetes</taxon>
        <taxon>Hypocreomycetidae</taxon>
        <taxon>Hypocreales</taxon>
        <taxon>Nectriaceae</taxon>
        <taxon>Fusarium</taxon>
        <taxon>Fusarium fujikuroi species complex</taxon>
    </lineage>
</organism>
<dbReference type="EMBL" id="JAAOAO010000344">
    <property type="protein sequence ID" value="KAF5546466.1"/>
    <property type="molecule type" value="Genomic_DNA"/>
</dbReference>
<dbReference type="GO" id="GO:0016740">
    <property type="term" value="F:transferase activity"/>
    <property type="evidence" value="ECO:0007669"/>
    <property type="project" value="UniProtKB-KW"/>
</dbReference>
<comment type="caution">
    <text evidence="1">The sequence shown here is derived from an EMBL/GenBank/DDBJ whole genome shotgun (WGS) entry which is preliminary data.</text>
</comment>
<evidence type="ECO:0000313" key="2">
    <source>
        <dbReference type="Proteomes" id="UP000574317"/>
    </source>
</evidence>
<evidence type="ECO:0000313" key="1">
    <source>
        <dbReference type="EMBL" id="KAF5546466.1"/>
    </source>
</evidence>
<reference evidence="1 2" key="1">
    <citation type="submission" date="2020-05" db="EMBL/GenBank/DDBJ databases">
        <title>Identification and distribution of gene clusters putatively required for synthesis of sphingolipid metabolism inhibitors in phylogenetically diverse species of the filamentous fungus Fusarium.</title>
        <authorList>
            <person name="Kim H.-S."/>
            <person name="Busman M."/>
            <person name="Brown D.W."/>
            <person name="Divon H."/>
            <person name="Uhlig S."/>
            <person name="Proctor R.H."/>
        </authorList>
    </citation>
    <scope>NUCLEOTIDE SEQUENCE [LARGE SCALE GENOMIC DNA]</scope>
    <source>
        <strain evidence="1 2">NRRL 25196</strain>
    </source>
</reference>
<accession>A0A8H5J4V2</accession>
<gene>
    <name evidence="1" type="ORF">FNAPI_8824</name>
</gene>
<keyword evidence="2" id="KW-1185">Reference proteome</keyword>
<protein>
    <submittedName>
        <fullName evidence="1">Phosphotransferase enzyme family</fullName>
    </submittedName>
</protein>
<keyword evidence="1" id="KW-0808">Transferase</keyword>
<sequence length="380" mass="42661">MPTQDTSDQIRQQVSAWLNTTAYASSLLEPLAGGQANFTYPAHLIKPLDDGTTGVVVKHGEPYMARHPANSVTVNRCDVEGEILSELSTNPIDVVQPGSTAYTVRTTTLYAYDAETKTLVIECLPNAVDLKTYSLNHFPSPTPGYLRKPVHALGKVLAMYIVKFHDMSREIVQKSLKQKHTQQPSGFNRVIGSSNDMQRLKYWINFDWMIDRVEKFPEILSEAKDTLHLVKNMALKELSDSSADLTLIHDARLETTTTRPLYVMDWENCQFGVPSLDHGGMLGEMYVLWKYKHIDAGLWMLQGYAEGLGRQTENAAWRLVLQVGVHLLSFGTLASGWGTTEEVEDMARLARDIIAKAWTRDKSWFDQSDFACLFGGTPQD</sequence>
<dbReference type="AlphaFoldDB" id="A0A8H5J4V2"/>